<evidence type="ECO:0000256" key="1">
    <source>
        <dbReference type="SAM" id="MobiDB-lite"/>
    </source>
</evidence>
<name>A0A5N5HN89_9ROSA</name>
<dbReference type="AlphaFoldDB" id="A0A5N5HN89"/>
<protein>
    <submittedName>
        <fullName evidence="2">Uncharacterized protein</fullName>
    </submittedName>
</protein>
<dbReference type="OrthoDB" id="1938350at2759"/>
<feature type="region of interest" description="Disordered" evidence="1">
    <location>
        <begin position="30"/>
        <end position="51"/>
    </location>
</feature>
<dbReference type="EMBL" id="SMOL01000148">
    <property type="protein sequence ID" value="KAB2629078.1"/>
    <property type="molecule type" value="Genomic_DNA"/>
</dbReference>
<comment type="caution">
    <text evidence="2">The sequence shown here is derived from an EMBL/GenBank/DDBJ whole genome shotgun (WGS) entry which is preliminary data.</text>
</comment>
<dbReference type="Proteomes" id="UP000327157">
    <property type="component" value="Chromosome 8"/>
</dbReference>
<reference evidence="2 3" key="3">
    <citation type="submission" date="2019-11" db="EMBL/GenBank/DDBJ databases">
        <title>A de novo genome assembly of a pear dwarfing rootstock.</title>
        <authorList>
            <person name="Wang F."/>
            <person name="Wang J."/>
            <person name="Li S."/>
            <person name="Zhang Y."/>
            <person name="Fang M."/>
            <person name="Ma L."/>
            <person name="Zhao Y."/>
            <person name="Jiang S."/>
        </authorList>
    </citation>
    <scope>NUCLEOTIDE SEQUENCE [LARGE SCALE GENOMIC DNA]</scope>
    <source>
        <strain evidence="2">S2</strain>
        <tissue evidence="2">Leaf</tissue>
    </source>
</reference>
<reference evidence="3" key="2">
    <citation type="submission" date="2019-10" db="EMBL/GenBank/DDBJ databases">
        <title>A de novo genome assembly of a pear dwarfing rootstock.</title>
        <authorList>
            <person name="Wang F."/>
            <person name="Wang J."/>
            <person name="Li S."/>
            <person name="Zhang Y."/>
            <person name="Fang M."/>
            <person name="Ma L."/>
            <person name="Zhao Y."/>
            <person name="Jiang S."/>
        </authorList>
    </citation>
    <scope>NUCLEOTIDE SEQUENCE [LARGE SCALE GENOMIC DNA]</scope>
</reference>
<evidence type="ECO:0000313" key="3">
    <source>
        <dbReference type="Proteomes" id="UP000327157"/>
    </source>
</evidence>
<proteinExistence type="predicted"/>
<evidence type="ECO:0000313" key="2">
    <source>
        <dbReference type="EMBL" id="KAB2629078.1"/>
    </source>
</evidence>
<accession>A0A5N5HN89</accession>
<organism evidence="2 3">
    <name type="scientific">Pyrus ussuriensis x Pyrus communis</name>
    <dbReference type="NCBI Taxonomy" id="2448454"/>
    <lineage>
        <taxon>Eukaryota</taxon>
        <taxon>Viridiplantae</taxon>
        <taxon>Streptophyta</taxon>
        <taxon>Embryophyta</taxon>
        <taxon>Tracheophyta</taxon>
        <taxon>Spermatophyta</taxon>
        <taxon>Magnoliopsida</taxon>
        <taxon>eudicotyledons</taxon>
        <taxon>Gunneridae</taxon>
        <taxon>Pentapetalae</taxon>
        <taxon>rosids</taxon>
        <taxon>fabids</taxon>
        <taxon>Rosales</taxon>
        <taxon>Rosaceae</taxon>
        <taxon>Amygdaloideae</taxon>
        <taxon>Maleae</taxon>
        <taxon>Pyrus</taxon>
    </lineage>
</organism>
<gene>
    <name evidence="2" type="ORF">D8674_033873</name>
</gene>
<keyword evidence="3" id="KW-1185">Reference proteome</keyword>
<reference evidence="2 3" key="1">
    <citation type="submission" date="2019-09" db="EMBL/GenBank/DDBJ databases">
        <authorList>
            <person name="Ou C."/>
        </authorList>
    </citation>
    <scope>NUCLEOTIDE SEQUENCE [LARGE SCALE GENOMIC DNA]</scope>
    <source>
        <strain evidence="2">S2</strain>
        <tissue evidence="2">Leaf</tissue>
    </source>
</reference>
<sequence>MSDEFEVGDFDLDEMLGNWGTQNGIVAEGELSRSAPSLRQPHFPPRRRRSPRKIEKLLLKRMDRGGRASQMVDLVDLEQKWFNDIVSDELESRQAIS</sequence>